<dbReference type="Ensembl" id="ENSELUT00000097828.1">
    <property type="protein sequence ID" value="ENSELUP00000081246.1"/>
    <property type="gene ID" value="ENSELUG00000038503.1"/>
</dbReference>
<accession>A0AAY5JXV0</accession>
<keyword evidence="2" id="KW-1185">Reference proteome</keyword>
<evidence type="ECO:0000313" key="1">
    <source>
        <dbReference type="Ensembl" id="ENSELUP00000081246.1"/>
    </source>
</evidence>
<proteinExistence type="predicted"/>
<sequence>MATSLDPGHLISSTQQLRLGCCDFIPVALPGTWSSGPDRWNCGRCRGTGRQRTRGRDCAPLRSHPDSMIKERQETQLTLIMSCFWDSSLNSVPIVHSVQFWICRNVLGFILTIGTVMVQETKILKLHCKSKCKECFQ</sequence>
<dbReference type="Proteomes" id="UP000265140">
    <property type="component" value="Chromosome 7"/>
</dbReference>
<dbReference type="AlphaFoldDB" id="A0AAY5JXV0"/>
<reference evidence="1" key="2">
    <citation type="submission" date="2025-08" db="UniProtKB">
        <authorList>
            <consortium name="Ensembl"/>
        </authorList>
    </citation>
    <scope>IDENTIFICATION</scope>
</reference>
<protein>
    <submittedName>
        <fullName evidence="1">Uncharacterized protein</fullName>
    </submittedName>
</protein>
<reference evidence="1" key="3">
    <citation type="submission" date="2025-09" db="UniProtKB">
        <authorList>
            <consortium name="Ensembl"/>
        </authorList>
    </citation>
    <scope>IDENTIFICATION</scope>
</reference>
<organism evidence="1 2">
    <name type="scientific">Esox lucius</name>
    <name type="common">Northern pike</name>
    <dbReference type="NCBI Taxonomy" id="8010"/>
    <lineage>
        <taxon>Eukaryota</taxon>
        <taxon>Metazoa</taxon>
        <taxon>Chordata</taxon>
        <taxon>Craniata</taxon>
        <taxon>Vertebrata</taxon>
        <taxon>Euteleostomi</taxon>
        <taxon>Actinopterygii</taxon>
        <taxon>Neopterygii</taxon>
        <taxon>Teleostei</taxon>
        <taxon>Protacanthopterygii</taxon>
        <taxon>Esociformes</taxon>
        <taxon>Esocidae</taxon>
        <taxon>Esox</taxon>
    </lineage>
</organism>
<name>A0AAY5JXV0_ESOLU</name>
<reference evidence="1 2" key="1">
    <citation type="submission" date="2020-02" db="EMBL/GenBank/DDBJ databases">
        <title>Esox lucius (northern pike) genome, fEsoLuc1, primary haplotype.</title>
        <authorList>
            <person name="Myers G."/>
            <person name="Karagic N."/>
            <person name="Meyer A."/>
            <person name="Pippel M."/>
            <person name="Reichard M."/>
            <person name="Winkler S."/>
            <person name="Tracey A."/>
            <person name="Sims Y."/>
            <person name="Howe K."/>
            <person name="Rhie A."/>
            <person name="Formenti G."/>
            <person name="Durbin R."/>
            <person name="Fedrigo O."/>
            <person name="Jarvis E.D."/>
        </authorList>
    </citation>
    <scope>NUCLEOTIDE SEQUENCE [LARGE SCALE GENOMIC DNA]</scope>
</reference>
<evidence type="ECO:0000313" key="2">
    <source>
        <dbReference type="Proteomes" id="UP000265140"/>
    </source>
</evidence>